<organism evidence="2 3">
    <name type="scientific">Zosterops borbonicus</name>
    <dbReference type="NCBI Taxonomy" id="364589"/>
    <lineage>
        <taxon>Eukaryota</taxon>
        <taxon>Metazoa</taxon>
        <taxon>Chordata</taxon>
        <taxon>Craniata</taxon>
        <taxon>Vertebrata</taxon>
        <taxon>Euteleostomi</taxon>
        <taxon>Archelosauria</taxon>
        <taxon>Archosauria</taxon>
        <taxon>Dinosauria</taxon>
        <taxon>Saurischia</taxon>
        <taxon>Theropoda</taxon>
        <taxon>Coelurosauria</taxon>
        <taxon>Aves</taxon>
        <taxon>Neognathae</taxon>
        <taxon>Neoaves</taxon>
        <taxon>Telluraves</taxon>
        <taxon>Australaves</taxon>
        <taxon>Passeriformes</taxon>
        <taxon>Sylvioidea</taxon>
        <taxon>Zosteropidae</taxon>
        <taxon>Zosterops</taxon>
    </lineage>
</organism>
<protein>
    <submittedName>
        <fullName evidence="2">Uncharacterized protein</fullName>
    </submittedName>
</protein>
<keyword evidence="3" id="KW-1185">Reference proteome</keyword>
<dbReference type="Proteomes" id="UP000796761">
    <property type="component" value="Unassembled WGS sequence"/>
</dbReference>
<sequence length="67" mass="7215">MREATGSSGKRQGQLDGKDTASKKGVSEVDFLHQGIIEAEHLNFSHYLGRQNGSVVGEKNETVTNLG</sequence>
<dbReference type="AlphaFoldDB" id="A0A8K1LFT5"/>
<reference evidence="2" key="1">
    <citation type="submission" date="2019-04" db="EMBL/GenBank/DDBJ databases">
        <title>Genome assembly of Zosterops borbonicus 15179.</title>
        <authorList>
            <person name="Leroy T."/>
            <person name="Anselmetti Y."/>
            <person name="Tilak M.-K."/>
            <person name="Nabholz B."/>
        </authorList>
    </citation>
    <scope>NUCLEOTIDE SEQUENCE</scope>
    <source>
        <strain evidence="2">HGM_15179</strain>
        <tissue evidence="2">Muscle</tissue>
    </source>
</reference>
<evidence type="ECO:0000256" key="1">
    <source>
        <dbReference type="SAM" id="MobiDB-lite"/>
    </source>
</evidence>
<evidence type="ECO:0000313" key="2">
    <source>
        <dbReference type="EMBL" id="TRZ12108.1"/>
    </source>
</evidence>
<feature type="region of interest" description="Disordered" evidence="1">
    <location>
        <begin position="1"/>
        <end position="24"/>
    </location>
</feature>
<gene>
    <name evidence="2" type="ORF">HGM15179_014990</name>
</gene>
<evidence type="ECO:0000313" key="3">
    <source>
        <dbReference type="Proteomes" id="UP000796761"/>
    </source>
</evidence>
<name>A0A8K1LFT5_9PASS</name>
<dbReference type="EMBL" id="SWJQ01000620">
    <property type="protein sequence ID" value="TRZ12108.1"/>
    <property type="molecule type" value="Genomic_DNA"/>
</dbReference>
<accession>A0A8K1LFT5</accession>
<proteinExistence type="predicted"/>
<feature type="compositionally biased region" description="Polar residues" evidence="1">
    <location>
        <begin position="1"/>
        <end position="11"/>
    </location>
</feature>
<comment type="caution">
    <text evidence="2">The sequence shown here is derived from an EMBL/GenBank/DDBJ whole genome shotgun (WGS) entry which is preliminary data.</text>
</comment>